<organism evidence="1 2">
    <name type="scientific">Fusobacterium nucleatum subsp. polymorphum</name>
    <name type="common">Fusobacterium polymorphum</name>
    <dbReference type="NCBI Taxonomy" id="76857"/>
    <lineage>
        <taxon>Bacteria</taxon>
        <taxon>Fusobacteriati</taxon>
        <taxon>Fusobacteriota</taxon>
        <taxon>Fusobacteriia</taxon>
        <taxon>Fusobacteriales</taxon>
        <taxon>Fusobacteriaceae</taxon>
        <taxon>Fusobacterium</taxon>
    </lineage>
</organism>
<dbReference type="Proteomes" id="UP000221504">
    <property type="component" value="Unassembled WGS sequence"/>
</dbReference>
<evidence type="ECO:0000313" key="1">
    <source>
        <dbReference type="EMBL" id="PHI08352.1"/>
    </source>
</evidence>
<dbReference type="AlphaFoldDB" id="A0A2C6BWW2"/>
<accession>A0A2C6BWW2</accession>
<name>A0A2C6BWW2_FUSNP</name>
<gene>
    <name evidence="1" type="ORF">CBG52_09290</name>
</gene>
<dbReference type="RefSeq" id="WP_099011585.1">
    <property type="nucleotide sequence ID" value="NZ_CP077154.1"/>
</dbReference>
<proteinExistence type="predicted"/>
<evidence type="ECO:0000313" key="2">
    <source>
        <dbReference type="Proteomes" id="UP000221504"/>
    </source>
</evidence>
<protein>
    <submittedName>
        <fullName evidence="1">Uncharacterized protein</fullName>
    </submittedName>
</protein>
<comment type="caution">
    <text evidence="1">The sequence shown here is derived from an EMBL/GenBank/DDBJ whole genome shotgun (WGS) entry which is preliminary data.</text>
</comment>
<reference evidence="1 2" key="1">
    <citation type="submission" date="2017-06" db="EMBL/GenBank/DDBJ databases">
        <title>Draft genome sequence of Fusobacterium nucleatum subsp. polymorphum KCOM 1267 (=ChDC F290).</title>
        <authorList>
            <person name="Kook J.-K."/>
            <person name="Park S.-N."/>
            <person name="Lim Y.K."/>
            <person name="Roh H."/>
        </authorList>
    </citation>
    <scope>NUCLEOTIDE SEQUENCE [LARGE SCALE GENOMIC DNA]</scope>
    <source>
        <strain evidence="2">KCOM 1267(ChDC F290)</strain>
    </source>
</reference>
<sequence>MKDRNYLSNQYHENRDFFYKNGKKYTKLDAEIWDNIKDLERIEKNYPLITHKRAQELFDEYKDIFDDKD</sequence>
<dbReference type="EMBL" id="NIRM01000002">
    <property type="protein sequence ID" value="PHI08352.1"/>
    <property type="molecule type" value="Genomic_DNA"/>
</dbReference>